<dbReference type="InterPro" id="IPR036388">
    <property type="entry name" value="WH-like_DNA-bd_sf"/>
</dbReference>
<keyword evidence="2" id="KW-0805">Transcription regulation</keyword>
<dbReference type="Gene3D" id="3.40.190.290">
    <property type="match status" value="1"/>
</dbReference>
<feature type="domain" description="HTH lysR-type" evidence="5">
    <location>
        <begin position="1"/>
        <end position="57"/>
    </location>
</feature>
<dbReference type="InterPro" id="IPR000847">
    <property type="entry name" value="LysR_HTH_N"/>
</dbReference>
<protein>
    <submittedName>
        <fullName evidence="6">LysR family transcriptional regulator</fullName>
    </submittedName>
</protein>
<sequence>MLANLRLYLLIIEKGGLSAAGRELGLSPASVSERLAMLESYYGATLLTRTTRSFSLTDEGRLLAEGARRLLAEAEELEGRIKSGVRKLSGPVKLTAPVDLGRIRIVPILDRFLEQHPDVSIDLSLTDNFVDLVSQGMDFAVRYGTSNDDTLKTRLIGENRRLICGSPNYLRRKGIPKHPDDLARHDCLLMRFMPGIERTWPFFVNGAPCAVAVRGQRITDNSQLIKQWALQGYGLCKKSVWDVQADLDAGRLTEVLAPFSLPLTALHIVYPTRRIQPRRVDALIDAIVAELGSRQSVFPDPL</sequence>
<gene>
    <name evidence="6" type="ORF">ABK905_22655</name>
</gene>
<proteinExistence type="inferred from homology"/>
<evidence type="ECO:0000256" key="3">
    <source>
        <dbReference type="ARBA" id="ARBA00023125"/>
    </source>
</evidence>
<dbReference type="InterPro" id="IPR005119">
    <property type="entry name" value="LysR_subst-bd"/>
</dbReference>
<dbReference type="CDD" id="cd08422">
    <property type="entry name" value="PBP2_CrgA_like"/>
    <property type="match status" value="1"/>
</dbReference>
<name>A0AAU7Q843_9GAMM</name>
<evidence type="ECO:0000256" key="4">
    <source>
        <dbReference type="ARBA" id="ARBA00023163"/>
    </source>
</evidence>
<dbReference type="Pfam" id="PF03466">
    <property type="entry name" value="LysR_substrate"/>
    <property type="match status" value="1"/>
</dbReference>
<organism evidence="6">
    <name type="scientific">Acerihabitans sp. KWT182</name>
    <dbReference type="NCBI Taxonomy" id="3157919"/>
    <lineage>
        <taxon>Bacteria</taxon>
        <taxon>Pseudomonadati</taxon>
        <taxon>Pseudomonadota</taxon>
        <taxon>Gammaproteobacteria</taxon>
        <taxon>Enterobacterales</taxon>
        <taxon>Pectobacteriaceae</taxon>
        <taxon>Acerihabitans</taxon>
    </lineage>
</organism>
<keyword evidence="4" id="KW-0804">Transcription</keyword>
<accession>A0AAU7Q843</accession>
<dbReference type="AlphaFoldDB" id="A0AAU7Q843"/>
<evidence type="ECO:0000313" key="6">
    <source>
        <dbReference type="EMBL" id="XBS69228.1"/>
    </source>
</evidence>
<evidence type="ECO:0000256" key="1">
    <source>
        <dbReference type="ARBA" id="ARBA00009437"/>
    </source>
</evidence>
<keyword evidence="3" id="KW-0238">DNA-binding</keyword>
<dbReference type="Gene3D" id="1.10.10.10">
    <property type="entry name" value="Winged helix-like DNA-binding domain superfamily/Winged helix DNA-binding domain"/>
    <property type="match status" value="1"/>
</dbReference>
<dbReference type="SUPFAM" id="SSF53850">
    <property type="entry name" value="Periplasmic binding protein-like II"/>
    <property type="match status" value="1"/>
</dbReference>
<evidence type="ECO:0000256" key="2">
    <source>
        <dbReference type="ARBA" id="ARBA00023015"/>
    </source>
</evidence>
<dbReference type="PROSITE" id="PS50931">
    <property type="entry name" value="HTH_LYSR"/>
    <property type="match status" value="1"/>
</dbReference>
<dbReference type="EMBL" id="CP157947">
    <property type="protein sequence ID" value="XBS69228.1"/>
    <property type="molecule type" value="Genomic_DNA"/>
</dbReference>
<dbReference type="InterPro" id="IPR036390">
    <property type="entry name" value="WH_DNA-bd_sf"/>
</dbReference>
<dbReference type="GO" id="GO:0003677">
    <property type="term" value="F:DNA binding"/>
    <property type="evidence" value="ECO:0007669"/>
    <property type="project" value="UniProtKB-KW"/>
</dbReference>
<dbReference type="FunFam" id="3.40.190.290:FF:000001">
    <property type="entry name" value="Transcriptional regulator, LysR family"/>
    <property type="match status" value="1"/>
</dbReference>
<dbReference type="PANTHER" id="PTHR30537">
    <property type="entry name" value="HTH-TYPE TRANSCRIPTIONAL REGULATOR"/>
    <property type="match status" value="1"/>
</dbReference>
<dbReference type="InterPro" id="IPR058163">
    <property type="entry name" value="LysR-type_TF_proteobact-type"/>
</dbReference>
<dbReference type="SUPFAM" id="SSF46785">
    <property type="entry name" value="Winged helix' DNA-binding domain"/>
    <property type="match status" value="1"/>
</dbReference>
<dbReference type="PANTHER" id="PTHR30537:SF5">
    <property type="entry name" value="HTH-TYPE TRANSCRIPTIONAL ACTIVATOR TTDR-RELATED"/>
    <property type="match status" value="1"/>
</dbReference>
<comment type="similarity">
    <text evidence="1">Belongs to the LysR transcriptional regulatory family.</text>
</comment>
<dbReference type="GO" id="GO:0003700">
    <property type="term" value="F:DNA-binding transcription factor activity"/>
    <property type="evidence" value="ECO:0007669"/>
    <property type="project" value="InterPro"/>
</dbReference>
<reference evidence="6" key="1">
    <citation type="submission" date="2024-06" db="EMBL/GenBank/DDBJ databases">
        <authorList>
            <person name="Coelho C."/>
            <person name="Bento M."/>
            <person name="Garcia E."/>
            <person name="Camelo A."/>
            <person name="Brandao I."/>
            <person name="Espirito Santo C."/>
            <person name="Trovao J."/>
            <person name="Verissimo A."/>
            <person name="Costa J."/>
            <person name="Tiago I."/>
        </authorList>
    </citation>
    <scope>NUCLEOTIDE SEQUENCE</scope>
    <source>
        <strain evidence="6">KWT182</strain>
    </source>
</reference>
<evidence type="ECO:0000259" key="5">
    <source>
        <dbReference type="PROSITE" id="PS50931"/>
    </source>
</evidence>
<dbReference type="Pfam" id="PF00126">
    <property type="entry name" value="HTH_1"/>
    <property type="match status" value="1"/>
</dbReference>